<dbReference type="OrthoDB" id="9798884at2"/>
<keyword evidence="1" id="KW-0472">Membrane</keyword>
<evidence type="ECO:0000256" key="1">
    <source>
        <dbReference type="SAM" id="Phobius"/>
    </source>
</evidence>
<dbReference type="Pfam" id="PF00561">
    <property type="entry name" value="Abhydrolase_1"/>
    <property type="match status" value="1"/>
</dbReference>
<dbReference type="AlphaFoldDB" id="A0A4U6BN70"/>
<evidence type="ECO:0000313" key="4">
    <source>
        <dbReference type="Proteomes" id="UP000034832"/>
    </source>
</evidence>
<dbReference type="InterPro" id="IPR000073">
    <property type="entry name" value="AB_hydrolase_1"/>
</dbReference>
<dbReference type="InterPro" id="IPR029058">
    <property type="entry name" value="AB_hydrolase_fold"/>
</dbReference>
<gene>
    <name evidence="3" type="ORF">YH63_010520</name>
</gene>
<sequence>MKSFQSIVVLAIAAYAAVAVALYVFQRLLLYPVPETTRTDPAAAGFPEAREVMLETRDGEKVIVWHVAPKVGKPVVLFFHGNGEVLAWRIPRFRAITADGTGLIALSFRGYGGSSGKPTEDGLLNDGAAAYAFAAAHYPPERIVPWGYSLGSGVAVAIAASQPVGKLILEAPYTSVADIAASLFWYMPVRWLMRDTFRSDERMASVKVPLLIMHGEKDTVVPAQLGRRLFDLAPGPKRFVPFPLGTHINLDDTGAVDVARAFMAGKD</sequence>
<evidence type="ECO:0000313" key="3">
    <source>
        <dbReference type="EMBL" id="TKT71816.1"/>
    </source>
</evidence>
<evidence type="ECO:0000259" key="2">
    <source>
        <dbReference type="Pfam" id="PF00561"/>
    </source>
</evidence>
<dbReference type="EMBL" id="LBIA02000001">
    <property type="protein sequence ID" value="TKT71816.1"/>
    <property type="molecule type" value="Genomic_DNA"/>
</dbReference>
<protein>
    <submittedName>
        <fullName evidence="3">Alpha/beta hydrolase</fullName>
    </submittedName>
</protein>
<keyword evidence="1" id="KW-0812">Transmembrane</keyword>
<dbReference type="Proteomes" id="UP000034832">
    <property type="component" value="Unassembled WGS sequence"/>
</dbReference>
<dbReference type="PANTHER" id="PTHR12277:SF81">
    <property type="entry name" value="PROTEIN ABHD13"/>
    <property type="match status" value="1"/>
</dbReference>
<dbReference type="RefSeq" id="WP_046827652.1">
    <property type="nucleotide sequence ID" value="NZ_LBIA02000001.1"/>
</dbReference>
<dbReference type="STRING" id="211460.YH63_08465"/>
<reference evidence="3" key="1">
    <citation type="submission" date="2019-04" db="EMBL/GenBank/DDBJ databases">
        <title>Whole genome sequencing of cave bacteria.</title>
        <authorList>
            <person name="Gan H.M."/>
            <person name="Barton H."/>
            <person name="Savka M.A."/>
        </authorList>
    </citation>
    <scope>NUCLEOTIDE SEQUENCE [LARGE SCALE GENOMIC DNA]</scope>
    <source>
        <strain evidence="3">LC387</strain>
    </source>
</reference>
<keyword evidence="1" id="KW-1133">Transmembrane helix</keyword>
<feature type="transmembrane region" description="Helical" evidence="1">
    <location>
        <begin position="7"/>
        <end position="25"/>
    </location>
</feature>
<dbReference type="Gene3D" id="3.40.50.1820">
    <property type="entry name" value="alpha/beta hydrolase"/>
    <property type="match status" value="1"/>
</dbReference>
<organism evidence="3 4">
    <name type="scientific">Afipia massiliensis</name>
    <dbReference type="NCBI Taxonomy" id="211460"/>
    <lineage>
        <taxon>Bacteria</taxon>
        <taxon>Pseudomonadati</taxon>
        <taxon>Pseudomonadota</taxon>
        <taxon>Alphaproteobacteria</taxon>
        <taxon>Hyphomicrobiales</taxon>
        <taxon>Nitrobacteraceae</taxon>
        <taxon>Afipia</taxon>
    </lineage>
</organism>
<keyword evidence="4" id="KW-1185">Reference proteome</keyword>
<dbReference type="GO" id="GO:0016787">
    <property type="term" value="F:hydrolase activity"/>
    <property type="evidence" value="ECO:0007669"/>
    <property type="project" value="UniProtKB-KW"/>
</dbReference>
<proteinExistence type="predicted"/>
<feature type="domain" description="AB hydrolase-1" evidence="2">
    <location>
        <begin position="74"/>
        <end position="174"/>
    </location>
</feature>
<comment type="caution">
    <text evidence="3">The sequence shown here is derived from an EMBL/GenBank/DDBJ whole genome shotgun (WGS) entry which is preliminary data.</text>
</comment>
<dbReference type="SUPFAM" id="SSF53474">
    <property type="entry name" value="alpha/beta-Hydrolases"/>
    <property type="match status" value="1"/>
</dbReference>
<name>A0A4U6BN70_9BRAD</name>
<keyword evidence="3" id="KW-0378">Hydrolase</keyword>
<accession>A0A4U6BN70</accession>
<dbReference type="PANTHER" id="PTHR12277">
    <property type="entry name" value="ALPHA/BETA HYDROLASE DOMAIN-CONTAINING PROTEIN"/>
    <property type="match status" value="1"/>
</dbReference>